<accession>A0ABR1M1N7</accession>
<dbReference type="EMBL" id="JBBPEH010000003">
    <property type="protein sequence ID" value="KAK7540690.1"/>
    <property type="molecule type" value="Genomic_DNA"/>
</dbReference>
<protein>
    <submittedName>
        <fullName evidence="2">Uncharacterized protein</fullName>
    </submittedName>
</protein>
<gene>
    <name evidence="2" type="ORF">J3D65DRAFT_616177</name>
</gene>
<evidence type="ECO:0000313" key="3">
    <source>
        <dbReference type="Proteomes" id="UP001360953"/>
    </source>
</evidence>
<feature type="chain" id="PRO_5046420072" evidence="1">
    <location>
        <begin position="23"/>
        <end position="110"/>
    </location>
</feature>
<keyword evidence="1" id="KW-0732">Signal</keyword>
<feature type="signal peptide" evidence="1">
    <location>
        <begin position="1"/>
        <end position="22"/>
    </location>
</feature>
<dbReference type="Proteomes" id="UP001360953">
    <property type="component" value="Unassembled WGS sequence"/>
</dbReference>
<proteinExistence type="predicted"/>
<keyword evidence="3" id="KW-1185">Reference proteome</keyword>
<name>A0ABR1M1N7_9PEZI</name>
<organism evidence="2 3">
    <name type="scientific">Phyllosticta citribraziliensis</name>
    <dbReference type="NCBI Taxonomy" id="989973"/>
    <lineage>
        <taxon>Eukaryota</taxon>
        <taxon>Fungi</taxon>
        <taxon>Dikarya</taxon>
        <taxon>Ascomycota</taxon>
        <taxon>Pezizomycotina</taxon>
        <taxon>Dothideomycetes</taxon>
        <taxon>Dothideomycetes incertae sedis</taxon>
        <taxon>Botryosphaeriales</taxon>
        <taxon>Phyllostictaceae</taxon>
        <taxon>Phyllosticta</taxon>
    </lineage>
</organism>
<comment type="caution">
    <text evidence="2">The sequence shown here is derived from an EMBL/GenBank/DDBJ whole genome shotgun (WGS) entry which is preliminary data.</text>
</comment>
<dbReference type="RefSeq" id="XP_066657621.1">
    <property type="nucleotide sequence ID" value="XM_066799418.1"/>
</dbReference>
<reference evidence="2 3" key="1">
    <citation type="submission" date="2024-04" db="EMBL/GenBank/DDBJ databases">
        <title>Phyllosticta paracitricarpa is synonymous to the EU quarantine fungus P. citricarpa based on phylogenomic analyses.</title>
        <authorList>
            <consortium name="Lawrence Berkeley National Laboratory"/>
            <person name="Van ingen-buijs V.A."/>
            <person name="Van westerhoven A.C."/>
            <person name="Haridas S."/>
            <person name="Skiadas P."/>
            <person name="Martin F."/>
            <person name="Groenewald J.Z."/>
            <person name="Crous P.W."/>
            <person name="Seidl M.F."/>
        </authorList>
    </citation>
    <scope>NUCLEOTIDE SEQUENCE [LARGE SCALE GENOMIC DNA]</scope>
    <source>
        <strain evidence="2 3">CPC 17464</strain>
    </source>
</reference>
<dbReference type="GeneID" id="92032324"/>
<sequence length="110" mass="12211">MPCMESLWGLVFFFLSFPLLLSFVSEKHYSDCLPTMEGRVSVQSDMRPLTLAEVWKACPIRTPKAQGQSEPLLPNRPGQAAFLLTKDLHGVYSHDGVVKLSGFGSVSILR</sequence>
<evidence type="ECO:0000313" key="2">
    <source>
        <dbReference type="EMBL" id="KAK7540690.1"/>
    </source>
</evidence>
<evidence type="ECO:0000256" key="1">
    <source>
        <dbReference type="SAM" id="SignalP"/>
    </source>
</evidence>